<evidence type="ECO:0000313" key="3">
    <source>
        <dbReference type="Proteomes" id="UP000176185"/>
    </source>
</evidence>
<dbReference type="PANTHER" id="PTHR46390:SF1">
    <property type="entry name" value="MANNOSE-1-PHOSPHATE GUANYLYLTRANSFERASE"/>
    <property type="match status" value="1"/>
</dbReference>
<dbReference type="InterPro" id="IPR051161">
    <property type="entry name" value="Mannose-6P_isomerase_type2"/>
</dbReference>
<dbReference type="Gene3D" id="2.60.120.10">
    <property type="entry name" value="Jelly Rolls"/>
    <property type="match status" value="1"/>
</dbReference>
<dbReference type="STRING" id="1797243.A2943_01760"/>
<dbReference type="Proteomes" id="UP000176185">
    <property type="component" value="Unassembled WGS sequence"/>
</dbReference>
<reference evidence="2 3" key="1">
    <citation type="journal article" date="2016" name="Nat. Commun.">
        <title>Thousands of microbial genomes shed light on interconnected biogeochemical processes in an aquifer system.</title>
        <authorList>
            <person name="Anantharaman K."/>
            <person name="Brown C.T."/>
            <person name="Hug L.A."/>
            <person name="Sharon I."/>
            <person name="Castelle C.J."/>
            <person name="Probst A.J."/>
            <person name="Thomas B.C."/>
            <person name="Singh A."/>
            <person name="Wilkins M.J."/>
            <person name="Karaoz U."/>
            <person name="Brodie E.L."/>
            <person name="Williams K.H."/>
            <person name="Hubbard S.S."/>
            <person name="Banfield J.F."/>
        </authorList>
    </citation>
    <scope>NUCLEOTIDE SEQUENCE [LARGE SCALE GENOMIC DNA]</scope>
</reference>
<sequence length="117" mass="13234">MEHLPNYNKEERPWGNFERFTLNEKTTVKIVTVSEGGAISLQTHKDRDEFWRVLDGSGVITIGKENHDAKPGDTFFSPRGSEHRVEGGAGGLKILEIAFGNFDEGDIIRIEDRYGRK</sequence>
<dbReference type="GO" id="GO:0004475">
    <property type="term" value="F:mannose-1-phosphate guanylyltransferase (GTP) activity"/>
    <property type="evidence" value="ECO:0007669"/>
    <property type="project" value="TreeGrafter"/>
</dbReference>
<dbReference type="InterPro" id="IPR001538">
    <property type="entry name" value="Man6P_isomerase-2_C"/>
</dbReference>
<accession>A0A1F4XH12</accession>
<evidence type="ECO:0000259" key="1">
    <source>
        <dbReference type="Pfam" id="PF01050"/>
    </source>
</evidence>
<dbReference type="GO" id="GO:0009298">
    <property type="term" value="P:GDP-mannose biosynthetic process"/>
    <property type="evidence" value="ECO:0007669"/>
    <property type="project" value="TreeGrafter"/>
</dbReference>
<dbReference type="CDD" id="cd02213">
    <property type="entry name" value="cupin_PMI_typeII_C"/>
    <property type="match status" value="1"/>
</dbReference>
<name>A0A1F4XH12_9BACT</name>
<keyword evidence="2" id="KW-0413">Isomerase</keyword>
<dbReference type="SUPFAM" id="SSF51182">
    <property type="entry name" value="RmlC-like cupins"/>
    <property type="match status" value="1"/>
</dbReference>
<dbReference type="EMBL" id="MEWX01000010">
    <property type="protein sequence ID" value="OGC80967.1"/>
    <property type="molecule type" value="Genomic_DNA"/>
</dbReference>
<evidence type="ECO:0000313" key="2">
    <source>
        <dbReference type="EMBL" id="OGC80967.1"/>
    </source>
</evidence>
<feature type="domain" description="Mannose-6-phosphate isomerase type II C-terminal" evidence="1">
    <location>
        <begin position="7"/>
        <end position="112"/>
    </location>
</feature>
<dbReference type="InterPro" id="IPR014710">
    <property type="entry name" value="RmlC-like_jellyroll"/>
</dbReference>
<protein>
    <submittedName>
        <fullName evidence="2">Mannose-6-phosphate isomerase</fullName>
    </submittedName>
</protein>
<comment type="caution">
    <text evidence="2">The sequence shown here is derived from an EMBL/GenBank/DDBJ whole genome shotgun (WGS) entry which is preliminary data.</text>
</comment>
<organism evidence="2 3">
    <name type="scientific">Candidatus Adlerbacteria bacterium RIFCSPLOWO2_01_FULL_51_16</name>
    <dbReference type="NCBI Taxonomy" id="1797243"/>
    <lineage>
        <taxon>Bacteria</taxon>
        <taxon>Candidatus Adleribacteriota</taxon>
    </lineage>
</organism>
<dbReference type="AlphaFoldDB" id="A0A1F4XH12"/>
<dbReference type="GO" id="GO:0016853">
    <property type="term" value="F:isomerase activity"/>
    <property type="evidence" value="ECO:0007669"/>
    <property type="project" value="UniProtKB-KW"/>
</dbReference>
<gene>
    <name evidence="2" type="ORF">A2943_01760</name>
</gene>
<dbReference type="PANTHER" id="PTHR46390">
    <property type="entry name" value="MANNOSE-1-PHOSPHATE GUANYLYLTRANSFERASE"/>
    <property type="match status" value="1"/>
</dbReference>
<proteinExistence type="predicted"/>
<dbReference type="GO" id="GO:0005976">
    <property type="term" value="P:polysaccharide metabolic process"/>
    <property type="evidence" value="ECO:0007669"/>
    <property type="project" value="InterPro"/>
</dbReference>
<dbReference type="Pfam" id="PF01050">
    <property type="entry name" value="MannoseP_isomer"/>
    <property type="match status" value="1"/>
</dbReference>
<dbReference type="InterPro" id="IPR011051">
    <property type="entry name" value="RmlC_Cupin_sf"/>
</dbReference>